<name>A0A178INA2_9BACT</name>
<dbReference type="InterPro" id="IPR037523">
    <property type="entry name" value="VOC_core"/>
</dbReference>
<dbReference type="CDD" id="cd06587">
    <property type="entry name" value="VOC"/>
    <property type="match status" value="1"/>
</dbReference>
<accession>A0A178INA2</accession>
<dbReference type="Gene3D" id="3.10.180.10">
    <property type="entry name" value="2,3-Dihydroxybiphenyl 1,2-Dioxygenase, domain 1"/>
    <property type="match status" value="1"/>
</dbReference>
<dbReference type="AlphaFoldDB" id="A0A178INA2"/>
<dbReference type="SUPFAM" id="SSF54593">
    <property type="entry name" value="Glyoxalase/Bleomycin resistance protein/Dihydroxybiphenyl dioxygenase"/>
    <property type="match status" value="1"/>
</dbReference>
<dbReference type="Proteomes" id="UP000078486">
    <property type="component" value="Unassembled WGS sequence"/>
</dbReference>
<evidence type="ECO:0000313" key="3">
    <source>
        <dbReference type="Proteomes" id="UP000078486"/>
    </source>
</evidence>
<dbReference type="InterPro" id="IPR004360">
    <property type="entry name" value="Glyas_Fos-R_dOase_dom"/>
</dbReference>
<proteinExistence type="predicted"/>
<dbReference type="OrthoDB" id="1177764at2"/>
<sequence length="126" mass="13907">MKFEHFAINLTDVRTAAKWYVDHLGLAVVRSSDKGSFAHFLADSSGRVFLELYSNPAAPVPAYATMDPLVFHIAFVSTDTAADRVRLEKAGATFVSADEVPDGTRLLMMRDPWGVALQFCNRAKPM</sequence>
<gene>
    <name evidence="2" type="ORF">AW736_04670</name>
</gene>
<dbReference type="EMBL" id="LRRQ01000039">
    <property type="protein sequence ID" value="OAM91171.1"/>
    <property type="molecule type" value="Genomic_DNA"/>
</dbReference>
<keyword evidence="3" id="KW-1185">Reference proteome</keyword>
<dbReference type="STRING" id="1184151.AW736_04670"/>
<organism evidence="2 3">
    <name type="scientific">Termitidicoccus mucosus</name>
    <dbReference type="NCBI Taxonomy" id="1184151"/>
    <lineage>
        <taxon>Bacteria</taxon>
        <taxon>Pseudomonadati</taxon>
        <taxon>Verrucomicrobiota</taxon>
        <taxon>Opitutia</taxon>
        <taxon>Opitutales</taxon>
        <taxon>Opitutaceae</taxon>
        <taxon>Termitidicoccus</taxon>
    </lineage>
</organism>
<reference evidence="2 3" key="1">
    <citation type="submission" date="2016-01" db="EMBL/GenBank/DDBJ databases">
        <title>High potential of lignocellulose degradation of a new Verrucomicrobia species.</title>
        <authorList>
            <person name="Wang Y."/>
            <person name="Shi Y."/>
            <person name="Qiu Z."/>
            <person name="Liu S."/>
            <person name="Yang H."/>
        </authorList>
    </citation>
    <scope>NUCLEOTIDE SEQUENCE [LARGE SCALE GENOMIC DNA]</scope>
    <source>
        <strain evidence="2 3">TSB47</strain>
    </source>
</reference>
<protein>
    <recommendedName>
        <fullName evidence="1">VOC domain-containing protein</fullName>
    </recommendedName>
</protein>
<dbReference type="PROSITE" id="PS51819">
    <property type="entry name" value="VOC"/>
    <property type="match status" value="1"/>
</dbReference>
<evidence type="ECO:0000259" key="1">
    <source>
        <dbReference type="PROSITE" id="PS51819"/>
    </source>
</evidence>
<dbReference type="Pfam" id="PF00903">
    <property type="entry name" value="Glyoxalase"/>
    <property type="match status" value="1"/>
</dbReference>
<evidence type="ECO:0000313" key="2">
    <source>
        <dbReference type="EMBL" id="OAM91171.1"/>
    </source>
</evidence>
<comment type="caution">
    <text evidence="2">The sequence shown here is derived from an EMBL/GenBank/DDBJ whole genome shotgun (WGS) entry which is preliminary data.</text>
</comment>
<dbReference type="InterPro" id="IPR029068">
    <property type="entry name" value="Glyas_Bleomycin-R_OHBP_Dase"/>
</dbReference>
<feature type="domain" description="VOC" evidence="1">
    <location>
        <begin position="2"/>
        <end position="122"/>
    </location>
</feature>
<dbReference type="RefSeq" id="WP_068769069.1">
    <property type="nucleotide sequence ID" value="NZ_CP109796.1"/>
</dbReference>